<dbReference type="Gene3D" id="3.10.20.90">
    <property type="entry name" value="Phosphatidylinositol 3-kinase Catalytic Subunit, Chain A, domain 1"/>
    <property type="match status" value="1"/>
</dbReference>
<reference evidence="10" key="1">
    <citation type="submission" date="2016-09" db="EMBL/GenBank/DDBJ databases">
        <authorList>
            <person name="Greninger A.L."/>
            <person name="Jerome K.R."/>
            <person name="Mcnair B."/>
            <person name="Wallis C."/>
            <person name="Fang F."/>
        </authorList>
    </citation>
    <scope>NUCLEOTIDE SEQUENCE [LARGE SCALE GENOMIC DNA]</scope>
    <source>
        <strain evidence="10">M7</strain>
    </source>
</reference>
<organism evidence="9 10">
    <name type="scientific">Mycolicibacterium holsaticum</name>
    <dbReference type="NCBI Taxonomy" id="152142"/>
    <lineage>
        <taxon>Bacteria</taxon>
        <taxon>Bacillati</taxon>
        <taxon>Actinomycetota</taxon>
        <taxon>Actinomycetes</taxon>
        <taxon>Mycobacteriales</taxon>
        <taxon>Mycobacteriaceae</taxon>
        <taxon>Mycolicibacterium</taxon>
    </lineage>
</organism>
<feature type="transmembrane region" description="Helical" evidence="7">
    <location>
        <begin position="352"/>
        <end position="371"/>
    </location>
</feature>
<keyword evidence="6 7" id="KW-0472">Membrane</keyword>
<protein>
    <submittedName>
        <fullName evidence="9">Type VII secretion integral membrane protein EccD</fullName>
    </submittedName>
</protein>
<feature type="transmembrane region" description="Helical" evidence="7">
    <location>
        <begin position="114"/>
        <end position="137"/>
    </location>
</feature>
<dbReference type="Pfam" id="PF08817">
    <property type="entry name" value="YukD"/>
    <property type="match status" value="1"/>
</dbReference>
<evidence type="ECO:0000313" key="10">
    <source>
        <dbReference type="Proteomes" id="UP000094243"/>
    </source>
</evidence>
<comment type="similarity">
    <text evidence="2">Belongs to the EccD/Snm4 family.</text>
</comment>
<gene>
    <name evidence="9" type="ORF">BHQ17_20065</name>
</gene>
<evidence type="ECO:0000256" key="3">
    <source>
        <dbReference type="ARBA" id="ARBA00022475"/>
    </source>
</evidence>
<feature type="transmembrane region" description="Helical" evidence="7">
    <location>
        <begin position="248"/>
        <end position="265"/>
    </location>
</feature>
<dbReference type="InterPro" id="IPR024962">
    <property type="entry name" value="YukD-like"/>
</dbReference>
<evidence type="ECO:0000256" key="6">
    <source>
        <dbReference type="ARBA" id="ARBA00023136"/>
    </source>
</evidence>
<evidence type="ECO:0000256" key="1">
    <source>
        <dbReference type="ARBA" id="ARBA00004651"/>
    </source>
</evidence>
<feature type="domain" description="EccD-like transmembrane" evidence="8">
    <location>
        <begin position="118"/>
        <end position="433"/>
    </location>
</feature>
<dbReference type="Pfam" id="PF19053">
    <property type="entry name" value="EccD"/>
    <property type="match status" value="1"/>
</dbReference>
<feature type="transmembrane region" description="Helical" evidence="7">
    <location>
        <begin position="325"/>
        <end position="340"/>
    </location>
</feature>
<keyword evidence="5 7" id="KW-1133">Transmembrane helix</keyword>
<evidence type="ECO:0000256" key="4">
    <source>
        <dbReference type="ARBA" id="ARBA00022692"/>
    </source>
</evidence>
<dbReference type="AlphaFoldDB" id="A0A1E3R9N7"/>
<dbReference type="NCBIfam" id="TIGR03920">
    <property type="entry name" value="T7SS_EccD"/>
    <property type="match status" value="1"/>
</dbReference>
<proteinExistence type="inferred from homology"/>
<feature type="transmembrane region" description="Helical" evidence="7">
    <location>
        <begin position="167"/>
        <end position="188"/>
    </location>
</feature>
<feature type="transmembrane region" description="Helical" evidence="7">
    <location>
        <begin position="298"/>
        <end position="319"/>
    </location>
</feature>
<feature type="transmembrane region" description="Helical" evidence="7">
    <location>
        <begin position="194"/>
        <end position="213"/>
    </location>
</feature>
<comment type="caution">
    <text evidence="9">The sequence shown here is derived from an EMBL/GenBank/DDBJ whole genome shotgun (WGS) entry which is preliminary data.</text>
</comment>
<evidence type="ECO:0000259" key="8">
    <source>
        <dbReference type="Pfam" id="PF19053"/>
    </source>
</evidence>
<feature type="transmembrane region" description="Helical" evidence="7">
    <location>
        <begin position="143"/>
        <end position="160"/>
    </location>
</feature>
<evidence type="ECO:0000256" key="2">
    <source>
        <dbReference type="ARBA" id="ARBA00006162"/>
    </source>
</evidence>
<evidence type="ECO:0000256" key="7">
    <source>
        <dbReference type="SAM" id="Phobius"/>
    </source>
</evidence>
<sequence>MRNALCRLTVQHDGDDDAFTEVDLALPRNTHLCQLMPSIVELARGEDAATAGTRWRLFRIDGHPLEESMTLDQNDVDDGATLLLTTVAPPEPVWVPCDVSHVAARLTNAAEPTAALPVAGAVVAAAVAAAALGWAAAPMTARLATAVGMAAAAALTAAMVDRTHTDGPVGATLSASAVMYSAAAGFVAVPAGPAAAHLLLASAAAMSMSMVLLRLTRCAVMWLTAIAAAAALLATATGVAVAWRLQPAAVGALLACGSLLALTVAPRMSMIVTGIGPSPPDLAEPVPDAFRVMSTQHVLTGLVVGATTSATVGCAVLTFDAAPPSVAFVAAVAVVLLLRTRTHAVAARRTTLGLGGIAAAAVFFAMATVAIPGQVYWLSPLVGLAGVAGLSRLLGVTAGPVVQRIVDVIEYVAVAAVVPLACWVAGVYGAVRATGLL</sequence>
<name>A0A1E3R9N7_9MYCO</name>
<feature type="transmembrane region" description="Helical" evidence="7">
    <location>
        <begin position="220"/>
        <end position="242"/>
    </location>
</feature>
<evidence type="ECO:0000256" key="5">
    <source>
        <dbReference type="ARBA" id="ARBA00022989"/>
    </source>
</evidence>
<dbReference type="EMBL" id="MIGZ01000137">
    <property type="protein sequence ID" value="ODQ86650.1"/>
    <property type="molecule type" value="Genomic_DNA"/>
</dbReference>
<dbReference type="InterPro" id="IPR044049">
    <property type="entry name" value="EccD_transm"/>
</dbReference>
<keyword evidence="3" id="KW-1003">Cell membrane</keyword>
<evidence type="ECO:0000313" key="9">
    <source>
        <dbReference type="EMBL" id="ODQ86650.1"/>
    </source>
</evidence>
<feature type="transmembrane region" description="Helical" evidence="7">
    <location>
        <begin position="377"/>
        <end position="396"/>
    </location>
</feature>
<keyword evidence="10" id="KW-1185">Reference proteome</keyword>
<dbReference type="Proteomes" id="UP000094243">
    <property type="component" value="Unassembled WGS sequence"/>
</dbReference>
<dbReference type="InterPro" id="IPR006707">
    <property type="entry name" value="T7SS_EccD"/>
</dbReference>
<accession>A0A1E3R9N7</accession>
<keyword evidence="4 7" id="KW-0812">Transmembrane</keyword>
<dbReference type="GO" id="GO:0005886">
    <property type="term" value="C:plasma membrane"/>
    <property type="evidence" value="ECO:0007669"/>
    <property type="project" value="UniProtKB-SubCell"/>
</dbReference>
<comment type="subcellular location">
    <subcellularLocation>
        <location evidence="1">Cell membrane</location>
        <topology evidence="1">Multi-pass membrane protein</topology>
    </subcellularLocation>
</comment>
<feature type="transmembrane region" description="Helical" evidence="7">
    <location>
        <begin position="408"/>
        <end position="431"/>
    </location>
</feature>